<keyword evidence="1" id="KW-0472">Membrane</keyword>
<sequence>MDYLFFYPNSIEIISRRINYSHSEGLLKRTVRERITFQNKSEDGLNEIILEIENFKTNLKISNTIGNELTYLPNYKLIKREDIPQNIKESITTDDPDKRIYTLAIALNETIEKDEYCSIFLDYTEYPKEEKNSKLIDGNTESSHFMYKEAEYMDLILFYGEETLSIANSWGNGLQIDETNDPYIFGGLVSNVQDDDSFNELDELRMHLDMRKNSYSFSLSNDYRNDKNIDSIAIFYSVKPEKNEYSLIQTLAVITFLLPFTGLTALYFKNISYLFDSLEIESVFILTLAFAQTRTRLLSHEKYIRNIVIFAGFLFKLILGLYVTYV</sequence>
<gene>
    <name evidence="2" type="ORF">CSP5_1055</name>
</gene>
<dbReference type="Proteomes" id="UP000195607">
    <property type="component" value="Chromosome I"/>
</dbReference>
<proteinExistence type="predicted"/>
<feature type="transmembrane region" description="Helical" evidence="1">
    <location>
        <begin position="247"/>
        <end position="267"/>
    </location>
</feature>
<keyword evidence="1" id="KW-0812">Transmembrane</keyword>
<evidence type="ECO:0000313" key="2">
    <source>
        <dbReference type="EMBL" id="SIM62319.1"/>
    </source>
</evidence>
<name>A0A1N5UPW0_9ARCH</name>
<protein>
    <submittedName>
        <fullName evidence="2">Multipass membrane protein</fullName>
    </submittedName>
</protein>
<keyword evidence="1" id="KW-1133">Transmembrane helix</keyword>
<dbReference type="AlphaFoldDB" id="A0A1N5UPW0"/>
<reference evidence="2 3" key="1">
    <citation type="submission" date="2016-04" db="EMBL/GenBank/DDBJ databases">
        <authorList>
            <person name="Evans L.H."/>
            <person name="Alamgir A."/>
            <person name="Owens N."/>
            <person name="Weber N.D."/>
            <person name="Virtaneva K."/>
            <person name="Barbian K."/>
            <person name="Babar A."/>
            <person name="Rosenke K."/>
        </authorList>
    </citation>
    <scope>NUCLEOTIDE SEQUENCE [LARGE SCALE GENOMIC DNA]</scope>
    <source>
        <strain evidence="3">S5(T) (JCM 30642 \VKM B-2941)</strain>
    </source>
</reference>
<dbReference type="EMBL" id="LT671858">
    <property type="protein sequence ID" value="SIM62319.1"/>
    <property type="molecule type" value="Genomic_DNA"/>
</dbReference>
<organism evidence="2 3">
    <name type="scientific">Cuniculiplasma divulgatum</name>
    <dbReference type="NCBI Taxonomy" id="1673428"/>
    <lineage>
        <taxon>Archaea</taxon>
        <taxon>Methanobacteriati</taxon>
        <taxon>Thermoplasmatota</taxon>
        <taxon>Thermoplasmata</taxon>
        <taxon>Thermoplasmatales</taxon>
        <taxon>Cuniculiplasmataceae</taxon>
        <taxon>Cuniculiplasma</taxon>
    </lineage>
</organism>
<evidence type="ECO:0000313" key="3">
    <source>
        <dbReference type="Proteomes" id="UP000195607"/>
    </source>
</evidence>
<dbReference type="GeneID" id="41588315"/>
<accession>A0A1N5UPW0</accession>
<dbReference type="RefSeq" id="WP_148689781.1">
    <property type="nucleotide sequence ID" value="NZ_LT671858.1"/>
</dbReference>
<evidence type="ECO:0000256" key="1">
    <source>
        <dbReference type="SAM" id="Phobius"/>
    </source>
</evidence>
<feature type="transmembrane region" description="Helical" evidence="1">
    <location>
        <begin position="303"/>
        <end position="325"/>
    </location>
</feature>